<reference evidence="3" key="2">
    <citation type="submission" date="2023-05" db="EMBL/GenBank/DDBJ databases">
        <authorList>
            <consortium name="Lawrence Berkeley National Laboratory"/>
            <person name="Steindorff A."/>
            <person name="Hensen N."/>
            <person name="Bonometti L."/>
            <person name="Westerberg I."/>
            <person name="Brannstrom I.O."/>
            <person name="Guillou S."/>
            <person name="Cros-Aarteil S."/>
            <person name="Calhoun S."/>
            <person name="Haridas S."/>
            <person name="Kuo A."/>
            <person name="Mondo S."/>
            <person name="Pangilinan J."/>
            <person name="Riley R."/>
            <person name="Labutti K."/>
            <person name="Andreopoulos B."/>
            <person name="Lipzen A."/>
            <person name="Chen C."/>
            <person name="Yanf M."/>
            <person name="Daum C."/>
            <person name="Ng V."/>
            <person name="Clum A."/>
            <person name="Ohm R."/>
            <person name="Martin F."/>
            <person name="Silar P."/>
            <person name="Natvig D."/>
            <person name="Lalanne C."/>
            <person name="Gautier V."/>
            <person name="Ament-Velasquez S.L."/>
            <person name="Kruys A."/>
            <person name="Hutchinson M.I."/>
            <person name="Powell A.J."/>
            <person name="Barry K."/>
            <person name="Miller A.N."/>
            <person name="Grigoriev I.V."/>
            <person name="Debuchy R."/>
            <person name="Gladieux P."/>
            <person name="Thoren M.H."/>
            <person name="Johannesson H."/>
        </authorList>
    </citation>
    <scope>NUCLEOTIDE SEQUENCE</scope>
    <source>
        <strain evidence="3">CBS 141.50</strain>
    </source>
</reference>
<comment type="caution">
    <text evidence="3">The sequence shown here is derived from an EMBL/GenBank/DDBJ whole genome shotgun (WGS) entry which is preliminary data.</text>
</comment>
<sequence length="545" mass="61252">MNGGVSKPWTRRSRAEISKALQGTLLDAVTNNAAEPPRSHREQSRESGDLAGDVTPVQARKGRLDMTTESDPVPAKQARLTWRDSQPPEVEDKEVDDKVWHQSPYTSSQLMWKLVQTTVRQPTPSPPRRPYPPFLKDFVDPVHSSPCPASVHAFVSEWLESVDSDREKHCPSDSHLHHSEDDLVPRQLTRSAPEMGHTKDADGFTVPPLPASTGSRSDRASPTGSVAPSGLTGATSGPGRSSGKSLVEDPSYRRLDLAANNIYMRDLHEQFPEHIADLVDHVHKDRDSPGPSSDEVRQDTELNELWMGAGESRVEAYFRRRIFPEPEPGDGLVRDERQPMPKHAVPSAGSSLKVSTPVPDILYGYHRKAFPQQQTQLISMRNEMLGNNQGLMYPFFVIEFKGDGPTSSGSFWVATNQCLGGSTSCVNIAEHLNHHLMNYKSNEVLPINSAAFSIAMSGTEARLYISWKHNELDYYMANVKGFLLYEPEHYIEFRKYVRNIIDWGKDKRLKEIRDSLDTLLEKRRQRASEGRFRMTPFIQPVAPQT</sequence>
<dbReference type="PANTHER" id="PTHR42470:SF1">
    <property type="entry name" value="VAST DOMAIN-CONTAINING PROTEIN"/>
    <property type="match status" value="1"/>
</dbReference>
<keyword evidence="4" id="KW-1185">Reference proteome</keyword>
<dbReference type="GeneID" id="87814728"/>
<gene>
    <name evidence="3" type="ORF">C8A04DRAFT_14488</name>
</gene>
<evidence type="ECO:0000313" key="4">
    <source>
        <dbReference type="Proteomes" id="UP001302676"/>
    </source>
</evidence>
<feature type="compositionally biased region" description="Basic and acidic residues" evidence="1">
    <location>
        <begin position="37"/>
        <end position="48"/>
    </location>
</feature>
<proteinExistence type="predicted"/>
<reference evidence="3" key="1">
    <citation type="journal article" date="2023" name="Mol. Phylogenet. Evol.">
        <title>Genome-scale phylogeny and comparative genomics of the fungal order Sordariales.</title>
        <authorList>
            <person name="Hensen N."/>
            <person name="Bonometti L."/>
            <person name="Westerberg I."/>
            <person name="Brannstrom I.O."/>
            <person name="Guillou S."/>
            <person name="Cros-Aarteil S."/>
            <person name="Calhoun S."/>
            <person name="Haridas S."/>
            <person name="Kuo A."/>
            <person name="Mondo S."/>
            <person name="Pangilinan J."/>
            <person name="Riley R."/>
            <person name="LaButti K."/>
            <person name="Andreopoulos B."/>
            <person name="Lipzen A."/>
            <person name="Chen C."/>
            <person name="Yan M."/>
            <person name="Daum C."/>
            <person name="Ng V."/>
            <person name="Clum A."/>
            <person name="Steindorff A."/>
            <person name="Ohm R.A."/>
            <person name="Martin F."/>
            <person name="Silar P."/>
            <person name="Natvig D.O."/>
            <person name="Lalanne C."/>
            <person name="Gautier V."/>
            <person name="Ament-Velasquez S.L."/>
            <person name="Kruys A."/>
            <person name="Hutchinson M.I."/>
            <person name="Powell A.J."/>
            <person name="Barry K."/>
            <person name="Miller A.N."/>
            <person name="Grigoriev I.V."/>
            <person name="Debuchy R."/>
            <person name="Gladieux P."/>
            <person name="Hiltunen Thoren M."/>
            <person name="Johannesson H."/>
        </authorList>
    </citation>
    <scope>NUCLEOTIDE SEQUENCE</scope>
    <source>
        <strain evidence="3">CBS 141.50</strain>
    </source>
</reference>
<dbReference type="Proteomes" id="UP001302676">
    <property type="component" value="Unassembled WGS sequence"/>
</dbReference>
<dbReference type="InterPro" id="IPR057684">
    <property type="entry name" value="DUF7924"/>
</dbReference>
<dbReference type="EMBL" id="MU853620">
    <property type="protein sequence ID" value="KAK4140955.1"/>
    <property type="molecule type" value="Genomic_DNA"/>
</dbReference>
<dbReference type="AlphaFoldDB" id="A0AAN6UYR1"/>
<evidence type="ECO:0000313" key="3">
    <source>
        <dbReference type="EMBL" id="KAK4140955.1"/>
    </source>
</evidence>
<name>A0AAN6UYR1_9PEZI</name>
<feature type="domain" description="DUF7924" evidence="2">
    <location>
        <begin position="349"/>
        <end position="515"/>
    </location>
</feature>
<dbReference type="Pfam" id="PF25545">
    <property type="entry name" value="DUF7924"/>
    <property type="match status" value="1"/>
</dbReference>
<evidence type="ECO:0000259" key="2">
    <source>
        <dbReference type="Pfam" id="PF25545"/>
    </source>
</evidence>
<feature type="compositionally biased region" description="Basic and acidic residues" evidence="1">
    <location>
        <begin position="166"/>
        <end position="184"/>
    </location>
</feature>
<feature type="region of interest" description="Disordered" evidence="1">
    <location>
        <begin position="22"/>
        <end position="96"/>
    </location>
</feature>
<feature type="region of interest" description="Disordered" evidence="1">
    <location>
        <begin position="166"/>
        <end position="185"/>
    </location>
</feature>
<evidence type="ECO:0000256" key="1">
    <source>
        <dbReference type="SAM" id="MobiDB-lite"/>
    </source>
</evidence>
<dbReference type="PANTHER" id="PTHR42470">
    <property type="entry name" value="VAST DOMAIN-CONTAINING PROTEIN"/>
    <property type="match status" value="1"/>
</dbReference>
<feature type="region of interest" description="Disordered" evidence="1">
    <location>
        <begin position="193"/>
        <end position="248"/>
    </location>
</feature>
<organism evidence="3 4">
    <name type="scientific">Dichotomopilus funicola</name>
    <dbReference type="NCBI Taxonomy" id="1934379"/>
    <lineage>
        <taxon>Eukaryota</taxon>
        <taxon>Fungi</taxon>
        <taxon>Dikarya</taxon>
        <taxon>Ascomycota</taxon>
        <taxon>Pezizomycotina</taxon>
        <taxon>Sordariomycetes</taxon>
        <taxon>Sordariomycetidae</taxon>
        <taxon>Sordariales</taxon>
        <taxon>Chaetomiaceae</taxon>
        <taxon>Dichotomopilus</taxon>
    </lineage>
</organism>
<feature type="compositionally biased region" description="Polar residues" evidence="1">
    <location>
        <begin position="212"/>
        <end position="244"/>
    </location>
</feature>
<dbReference type="RefSeq" id="XP_062634326.1">
    <property type="nucleotide sequence ID" value="XM_062778115.1"/>
</dbReference>
<protein>
    <recommendedName>
        <fullName evidence="2">DUF7924 domain-containing protein</fullName>
    </recommendedName>
</protein>
<accession>A0AAN6UYR1</accession>
<feature type="region of interest" description="Disordered" evidence="1">
    <location>
        <begin position="328"/>
        <end position="352"/>
    </location>
</feature>